<dbReference type="Pfam" id="PF02518">
    <property type="entry name" value="HATPase_c"/>
    <property type="match status" value="1"/>
</dbReference>
<dbReference type="InterPro" id="IPR000014">
    <property type="entry name" value="PAS"/>
</dbReference>
<dbReference type="InterPro" id="IPR036890">
    <property type="entry name" value="HATPase_C_sf"/>
</dbReference>
<keyword evidence="10" id="KW-1185">Reference proteome</keyword>
<sequence>MTLSQSIFHNTSIPFAILDAQQCFVDFSKQWLSQFDLNPEIEGKDFLNEMPELPEELKLDIKYCLEGIEHRSDSKRLILANGDSVWYDWKISSIHENDVASPSVLIILEDITDKRREEELMIRSQEVARIGGWEMDLVKNSLYWSKITKEIHEVPEDYVPDIERAISFYKEGQSRDTITHLVQNAIDFGKPWETELEIITKNGKELWVRAIGEPEMVNGKCVRIVGTFQDIDRRKRIELGFKVVSERLSLATKTVGIGIWEYNIPDNQVYWDENMYLLYGIQEADFDGVLEAWQACVHPDDIERTSIEVNNAISGIKNFDTIFRVIWPNGDIRWIKAGATILWDGDENALKMIGINEDITDLKTTELELLKSEESLQGTLENSSIGMALVGKDGSFINVNPSLCESLGYSKEELLNMTFQEITHPEDLEIDLSHLRELIEGKRSTYQIEKRYFNKNGEIVYIILTVTAARNIDGNISHFISQIVDISARIKAEKKLKGLLELSTSQNNSLLNFAHIVSHNLRSHAANLTMISSFLNDETLGEAEKNDSLGMLNRASDGLNETIAHLNEVVQVKLETDKKLKSIQLPYIVQKVLMDIQALIDKNDLQISVDVPKQLEVKGVLAYLESVVLNLVSNAIKYRDPEKRKSTIHIKAWEEGQNVVLEVADNGLGIDLDKYGKKLFGMYKTFHRNKDARGIGLFITKNQIESMGGQISVDSLPMKGTTFKVVLLKG</sequence>
<evidence type="ECO:0000256" key="5">
    <source>
        <dbReference type="ARBA" id="ARBA00022777"/>
    </source>
</evidence>
<feature type="domain" description="PAC" evidence="8">
    <location>
        <begin position="71"/>
        <end position="123"/>
    </location>
</feature>
<dbReference type="SMART" id="SM00387">
    <property type="entry name" value="HATPase_c"/>
    <property type="match status" value="1"/>
</dbReference>
<evidence type="ECO:0000256" key="1">
    <source>
        <dbReference type="ARBA" id="ARBA00000085"/>
    </source>
</evidence>
<dbReference type="PRINTS" id="PR00344">
    <property type="entry name" value="BCTRLSENSOR"/>
</dbReference>
<dbReference type="PANTHER" id="PTHR43304">
    <property type="entry name" value="PHYTOCHROME-LIKE PROTEIN CPH1"/>
    <property type="match status" value="1"/>
</dbReference>
<dbReference type="InterPro" id="IPR013655">
    <property type="entry name" value="PAS_fold_3"/>
</dbReference>
<keyword evidence="4" id="KW-0808">Transferase</keyword>
<dbReference type="PANTHER" id="PTHR43304:SF1">
    <property type="entry name" value="PAC DOMAIN-CONTAINING PROTEIN"/>
    <property type="match status" value="1"/>
</dbReference>
<evidence type="ECO:0000259" key="7">
    <source>
        <dbReference type="PROSITE" id="PS50112"/>
    </source>
</evidence>
<evidence type="ECO:0000256" key="3">
    <source>
        <dbReference type="ARBA" id="ARBA00022553"/>
    </source>
</evidence>
<dbReference type="PROSITE" id="PS50112">
    <property type="entry name" value="PAS"/>
    <property type="match status" value="1"/>
</dbReference>
<dbReference type="InterPro" id="IPR035965">
    <property type="entry name" value="PAS-like_dom_sf"/>
</dbReference>
<dbReference type="Pfam" id="PF08447">
    <property type="entry name" value="PAS_3"/>
    <property type="match status" value="3"/>
</dbReference>
<dbReference type="SMART" id="SM00086">
    <property type="entry name" value="PAC"/>
    <property type="match status" value="4"/>
</dbReference>
<dbReference type="RefSeq" id="WP_207070691.1">
    <property type="nucleotide sequence ID" value="NZ_JAFLND010000001.1"/>
</dbReference>
<feature type="domain" description="PAS" evidence="7">
    <location>
        <begin position="372"/>
        <end position="442"/>
    </location>
</feature>
<protein>
    <recommendedName>
        <fullName evidence="2">histidine kinase</fullName>
        <ecNumber evidence="2">2.7.13.3</ecNumber>
    </recommendedName>
</protein>
<feature type="domain" description="PAC" evidence="8">
    <location>
        <begin position="319"/>
        <end position="371"/>
    </location>
</feature>
<dbReference type="PROSITE" id="PS50109">
    <property type="entry name" value="HIS_KIN"/>
    <property type="match status" value="1"/>
</dbReference>
<dbReference type="Proteomes" id="UP000664163">
    <property type="component" value="Unassembled WGS sequence"/>
</dbReference>
<organism evidence="9 10">
    <name type="scientific">[Muricauda] lutisoli</name>
    <dbReference type="NCBI Taxonomy" id="2816035"/>
    <lineage>
        <taxon>Bacteria</taxon>
        <taxon>Pseudomonadati</taxon>
        <taxon>Bacteroidota</taxon>
        <taxon>Flavobacteriia</taxon>
        <taxon>Flavobacteriales</taxon>
        <taxon>Flavobacteriaceae</taxon>
        <taxon>Allomuricauda</taxon>
    </lineage>
</organism>
<comment type="catalytic activity">
    <reaction evidence="1">
        <text>ATP + protein L-histidine = ADP + protein N-phospho-L-histidine.</text>
        <dbReference type="EC" id="2.7.13.3"/>
    </reaction>
</comment>
<evidence type="ECO:0000313" key="9">
    <source>
        <dbReference type="EMBL" id="MBO0330285.1"/>
    </source>
</evidence>
<feature type="domain" description="PAC" evidence="8">
    <location>
        <begin position="192"/>
        <end position="243"/>
    </location>
</feature>
<keyword evidence="5" id="KW-0418">Kinase</keyword>
<dbReference type="InterPro" id="IPR001610">
    <property type="entry name" value="PAC"/>
</dbReference>
<feature type="domain" description="Histidine kinase" evidence="6">
    <location>
        <begin position="516"/>
        <end position="730"/>
    </location>
</feature>
<dbReference type="EMBL" id="JAFLND010000001">
    <property type="protein sequence ID" value="MBO0330285.1"/>
    <property type="molecule type" value="Genomic_DNA"/>
</dbReference>
<evidence type="ECO:0000256" key="2">
    <source>
        <dbReference type="ARBA" id="ARBA00012438"/>
    </source>
</evidence>
<dbReference type="InterPro" id="IPR005467">
    <property type="entry name" value="His_kinase_dom"/>
</dbReference>
<dbReference type="Pfam" id="PF13426">
    <property type="entry name" value="PAS_9"/>
    <property type="match status" value="1"/>
</dbReference>
<dbReference type="Gene3D" id="3.30.565.10">
    <property type="entry name" value="Histidine kinase-like ATPase, C-terminal domain"/>
    <property type="match status" value="1"/>
</dbReference>
<dbReference type="Gene3D" id="2.10.70.100">
    <property type="match status" value="2"/>
</dbReference>
<name>A0ABS3EVL9_9FLAO</name>
<dbReference type="Gene3D" id="3.30.450.20">
    <property type="entry name" value="PAS domain"/>
    <property type="match status" value="4"/>
</dbReference>
<evidence type="ECO:0000259" key="8">
    <source>
        <dbReference type="PROSITE" id="PS50113"/>
    </source>
</evidence>
<dbReference type="InterPro" id="IPR004358">
    <property type="entry name" value="Sig_transdc_His_kin-like_C"/>
</dbReference>
<dbReference type="NCBIfam" id="TIGR00229">
    <property type="entry name" value="sensory_box"/>
    <property type="match status" value="3"/>
</dbReference>
<proteinExistence type="predicted"/>
<dbReference type="InterPro" id="IPR000700">
    <property type="entry name" value="PAS-assoc_C"/>
</dbReference>
<feature type="domain" description="PAC" evidence="8">
    <location>
        <begin position="446"/>
        <end position="498"/>
    </location>
</feature>
<dbReference type="EC" id="2.7.13.3" evidence="2"/>
<evidence type="ECO:0000259" key="6">
    <source>
        <dbReference type="PROSITE" id="PS50109"/>
    </source>
</evidence>
<dbReference type="CDD" id="cd00075">
    <property type="entry name" value="HATPase"/>
    <property type="match status" value="1"/>
</dbReference>
<reference evidence="9 10" key="1">
    <citation type="submission" date="2021-03" db="EMBL/GenBank/DDBJ databases">
        <title>Muricauda sp. CAU 1631 isolated from Incheon.</title>
        <authorList>
            <person name="Kim W."/>
        </authorList>
    </citation>
    <scope>NUCLEOTIDE SEQUENCE [LARGE SCALE GENOMIC DNA]</scope>
    <source>
        <strain evidence="9 10">CAU 1631</strain>
    </source>
</reference>
<evidence type="ECO:0000313" key="10">
    <source>
        <dbReference type="Proteomes" id="UP000664163"/>
    </source>
</evidence>
<dbReference type="InterPro" id="IPR052162">
    <property type="entry name" value="Sensor_kinase/Photoreceptor"/>
</dbReference>
<dbReference type="SMART" id="SM00091">
    <property type="entry name" value="PAS"/>
    <property type="match status" value="3"/>
</dbReference>
<dbReference type="SUPFAM" id="SSF55785">
    <property type="entry name" value="PYP-like sensor domain (PAS domain)"/>
    <property type="match status" value="4"/>
</dbReference>
<gene>
    <name evidence="9" type="ORF">J0X13_06970</name>
</gene>
<dbReference type="InterPro" id="IPR003594">
    <property type="entry name" value="HATPase_dom"/>
</dbReference>
<dbReference type="SUPFAM" id="SSF55874">
    <property type="entry name" value="ATPase domain of HSP90 chaperone/DNA topoisomerase II/histidine kinase"/>
    <property type="match status" value="1"/>
</dbReference>
<dbReference type="PROSITE" id="PS50113">
    <property type="entry name" value="PAC"/>
    <property type="match status" value="4"/>
</dbReference>
<evidence type="ECO:0000256" key="4">
    <source>
        <dbReference type="ARBA" id="ARBA00022679"/>
    </source>
</evidence>
<keyword evidence="3" id="KW-0597">Phosphoprotein</keyword>
<dbReference type="CDD" id="cd00130">
    <property type="entry name" value="PAS"/>
    <property type="match status" value="2"/>
</dbReference>
<comment type="caution">
    <text evidence="9">The sequence shown here is derived from an EMBL/GenBank/DDBJ whole genome shotgun (WGS) entry which is preliminary data.</text>
</comment>
<accession>A0ABS3EVL9</accession>